<protein>
    <recommendedName>
        <fullName evidence="5">Photosynthesis system II assembly factor Ycf48/Hcf136-like domain-containing protein</fullName>
    </recommendedName>
</protein>
<dbReference type="Proteomes" id="UP000609346">
    <property type="component" value="Unassembled WGS sequence"/>
</dbReference>
<evidence type="ECO:0000256" key="2">
    <source>
        <dbReference type="SAM" id="SignalP"/>
    </source>
</evidence>
<feature type="compositionally biased region" description="Low complexity" evidence="1">
    <location>
        <begin position="29"/>
        <end position="43"/>
    </location>
</feature>
<dbReference type="PROSITE" id="PS51257">
    <property type="entry name" value="PROKAR_LIPOPROTEIN"/>
    <property type="match status" value="1"/>
</dbReference>
<evidence type="ECO:0000313" key="3">
    <source>
        <dbReference type="EMBL" id="MBD3921640.1"/>
    </source>
</evidence>
<accession>A0ABR8N1A2</accession>
<dbReference type="Gene3D" id="2.130.10.10">
    <property type="entry name" value="YVTN repeat-like/Quinoprotein amine dehydrogenase"/>
    <property type="match status" value="1"/>
</dbReference>
<feature type="signal peptide" evidence="2">
    <location>
        <begin position="1"/>
        <end position="24"/>
    </location>
</feature>
<dbReference type="PANTHER" id="PTHR47199">
    <property type="entry name" value="PHOTOSYSTEM II STABILITY/ASSEMBLY FACTOR HCF136, CHLOROPLASTIC"/>
    <property type="match status" value="1"/>
</dbReference>
<dbReference type="InterPro" id="IPR015943">
    <property type="entry name" value="WD40/YVTN_repeat-like_dom_sf"/>
</dbReference>
<reference evidence="3 4" key="1">
    <citation type="submission" date="2020-09" db="EMBL/GenBank/DDBJ databases">
        <title>Paenibacillus sp. strain PR3 16S rRNA gene Genome sequencing and assembly.</title>
        <authorList>
            <person name="Kim J."/>
        </authorList>
    </citation>
    <scope>NUCLEOTIDE SEQUENCE [LARGE SCALE GENOMIC DNA]</scope>
    <source>
        <strain evidence="3 4">PR3</strain>
    </source>
</reference>
<comment type="caution">
    <text evidence="3">The sequence shown here is derived from an EMBL/GenBank/DDBJ whole genome shotgun (WGS) entry which is preliminary data.</text>
</comment>
<feature type="compositionally biased region" description="Low complexity" evidence="1">
    <location>
        <begin position="50"/>
        <end position="83"/>
    </location>
</feature>
<dbReference type="RefSeq" id="WP_191205933.1">
    <property type="nucleotide sequence ID" value="NZ_JACXZA010000006.1"/>
</dbReference>
<dbReference type="PANTHER" id="PTHR47199:SF2">
    <property type="entry name" value="PHOTOSYSTEM II STABILITY_ASSEMBLY FACTOR HCF136, CHLOROPLASTIC"/>
    <property type="match status" value="1"/>
</dbReference>
<keyword evidence="4" id="KW-1185">Reference proteome</keyword>
<name>A0ABR8N1A2_9BACL</name>
<keyword evidence="2" id="KW-0732">Signal</keyword>
<gene>
    <name evidence="3" type="ORF">H8B09_22920</name>
</gene>
<dbReference type="CDD" id="cd15482">
    <property type="entry name" value="Sialidase_non-viral"/>
    <property type="match status" value="1"/>
</dbReference>
<feature type="compositionally biased region" description="Polar residues" evidence="1">
    <location>
        <begin position="84"/>
        <end position="96"/>
    </location>
</feature>
<evidence type="ECO:0000313" key="4">
    <source>
        <dbReference type="Proteomes" id="UP000609346"/>
    </source>
</evidence>
<evidence type="ECO:0000256" key="1">
    <source>
        <dbReference type="SAM" id="MobiDB-lite"/>
    </source>
</evidence>
<feature type="region of interest" description="Disordered" evidence="1">
    <location>
        <begin position="29"/>
        <end position="96"/>
    </location>
</feature>
<sequence>MKMKRAFRTSLLSLTIALSLIVSACSSNGGAANSSTSDSNSPGTVQTTPSNGQSDGASNGDGSSNSADDGQSAAPSSPSGSSDTGNGASPNTAATPVSTAVPITEVTALRLADAKAGWIGGSGQIAYTKDGGSHWQLQYRGSAKVRQIFALNASKVWAVLGSDESKSWRIIRSTDGGAHWKDAGTVPSGSFLHFTSDKVGFAGRYMTKDGGATWSKLSVPNSLIGEVYYHDAANGWAVQSAKGKYNFLHTSDGGATWKTVMTRKSDVTPTGSVIRSAGKNDAWIELIGDSGMTQTSYALFHTTDGGANWLPAIVHNTAGAGPAPGFTNEDTSYFSGNSGGPGELYVVNSQTAFMGGRCMACDNANSIMETTDGGKSWAVRKTEFAGYGQQLIAAADAKHAWLITNDYSAASVLYTTVDGGKKFNTIHKFAKPKTAQ</sequence>
<dbReference type="EMBL" id="JACXZA010000006">
    <property type="protein sequence ID" value="MBD3921640.1"/>
    <property type="molecule type" value="Genomic_DNA"/>
</dbReference>
<evidence type="ECO:0008006" key="5">
    <source>
        <dbReference type="Google" id="ProtNLM"/>
    </source>
</evidence>
<feature type="chain" id="PRO_5047524419" description="Photosynthesis system II assembly factor Ycf48/Hcf136-like domain-containing protein" evidence="2">
    <location>
        <begin position="25"/>
        <end position="436"/>
    </location>
</feature>
<proteinExistence type="predicted"/>
<organism evidence="3 4">
    <name type="scientific">Paenibacillus terricola</name>
    <dbReference type="NCBI Taxonomy" id="2763503"/>
    <lineage>
        <taxon>Bacteria</taxon>
        <taxon>Bacillati</taxon>
        <taxon>Bacillota</taxon>
        <taxon>Bacilli</taxon>
        <taxon>Bacillales</taxon>
        <taxon>Paenibacillaceae</taxon>
        <taxon>Paenibacillus</taxon>
    </lineage>
</organism>
<dbReference type="SUPFAM" id="SSF110296">
    <property type="entry name" value="Oligoxyloglucan reducing end-specific cellobiohydrolase"/>
    <property type="match status" value="2"/>
</dbReference>